<accession>A0AAJ0H561</accession>
<evidence type="ECO:0000313" key="3">
    <source>
        <dbReference type="Proteomes" id="UP001273166"/>
    </source>
</evidence>
<dbReference type="RefSeq" id="XP_062727465.1">
    <property type="nucleotide sequence ID" value="XM_062871360.1"/>
</dbReference>
<reference evidence="2" key="1">
    <citation type="journal article" date="2023" name="Mol. Phylogenet. Evol.">
        <title>Genome-scale phylogeny and comparative genomics of the fungal order Sordariales.</title>
        <authorList>
            <person name="Hensen N."/>
            <person name="Bonometti L."/>
            <person name="Westerberg I."/>
            <person name="Brannstrom I.O."/>
            <person name="Guillou S."/>
            <person name="Cros-Aarteil S."/>
            <person name="Calhoun S."/>
            <person name="Haridas S."/>
            <person name="Kuo A."/>
            <person name="Mondo S."/>
            <person name="Pangilinan J."/>
            <person name="Riley R."/>
            <person name="LaButti K."/>
            <person name="Andreopoulos B."/>
            <person name="Lipzen A."/>
            <person name="Chen C."/>
            <person name="Yan M."/>
            <person name="Daum C."/>
            <person name="Ng V."/>
            <person name="Clum A."/>
            <person name="Steindorff A."/>
            <person name="Ohm R.A."/>
            <person name="Martin F."/>
            <person name="Silar P."/>
            <person name="Natvig D.O."/>
            <person name="Lalanne C."/>
            <person name="Gautier V."/>
            <person name="Ament-Velasquez S.L."/>
            <person name="Kruys A."/>
            <person name="Hutchinson M.I."/>
            <person name="Powell A.J."/>
            <person name="Barry K."/>
            <person name="Miller A.N."/>
            <person name="Grigoriev I.V."/>
            <person name="Debuchy R."/>
            <person name="Gladieux P."/>
            <person name="Hiltunen Thoren M."/>
            <person name="Johannesson H."/>
        </authorList>
    </citation>
    <scope>NUCLEOTIDE SEQUENCE</scope>
    <source>
        <strain evidence="2">CBS 333.67</strain>
    </source>
</reference>
<comment type="caution">
    <text evidence="2">The sequence shown here is derived from an EMBL/GenBank/DDBJ whole genome shotgun (WGS) entry which is preliminary data.</text>
</comment>
<protein>
    <submittedName>
        <fullName evidence="2">Uncharacterized protein</fullName>
    </submittedName>
</protein>
<dbReference type="Proteomes" id="UP001273166">
    <property type="component" value="Unassembled WGS sequence"/>
</dbReference>
<feature type="compositionally biased region" description="Polar residues" evidence="1">
    <location>
        <begin position="92"/>
        <end position="102"/>
    </location>
</feature>
<proteinExistence type="predicted"/>
<name>A0AAJ0H561_9PEZI</name>
<dbReference type="EMBL" id="JAUDZG010000001">
    <property type="protein sequence ID" value="KAK3311685.1"/>
    <property type="molecule type" value="Genomic_DNA"/>
</dbReference>
<feature type="region of interest" description="Disordered" evidence="1">
    <location>
        <begin position="87"/>
        <end position="106"/>
    </location>
</feature>
<dbReference type="AlphaFoldDB" id="A0AAJ0H561"/>
<keyword evidence="3" id="KW-1185">Reference proteome</keyword>
<sequence>MAQVPCSSHINAEVKGLYAANGGLLNAKIKIDNSRHQYICFINGRYTPEEALQFLHPDIEKYAWIVNAIPSPSDEPIPLPLQDTAVTAPLENGNNKPSASRQADSEQHLRDIANATALFSMLEGHEDDYSRCRRDCDLDDTEPFSDAFYEDCLEAHEADIRSALTQWLASPSQSVLLTIDGTEYTHRQRWPTRFAVEAVHDAQWRKQQVCHCFCGEQPDDVGSWPSLVVRHLLAQLPAVRGAKNGSARQRKRGGVELDCAQIPASVLWAAFKDRMAQADINSVTIVLDEIDALYDRCNDHDEGVKRFADFVHGLSWLMRSGPVLRVMVTSWSSEVLDVIRNGVATELLGD</sequence>
<gene>
    <name evidence="2" type="ORF">B0T15DRAFT_82858</name>
</gene>
<evidence type="ECO:0000313" key="2">
    <source>
        <dbReference type="EMBL" id="KAK3311685.1"/>
    </source>
</evidence>
<organism evidence="2 3">
    <name type="scientific">Chaetomium strumarium</name>
    <dbReference type="NCBI Taxonomy" id="1170767"/>
    <lineage>
        <taxon>Eukaryota</taxon>
        <taxon>Fungi</taxon>
        <taxon>Dikarya</taxon>
        <taxon>Ascomycota</taxon>
        <taxon>Pezizomycotina</taxon>
        <taxon>Sordariomycetes</taxon>
        <taxon>Sordariomycetidae</taxon>
        <taxon>Sordariales</taxon>
        <taxon>Chaetomiaceae</taxon>
        <taxon>Chaetomium</taxon>
    </lineage>
</organism>
<reference evidence="2" key="2">
    <citation type="submission" date="2023-06" db="EMBL/GenBank/DDBJ databases">
        <authorList>
            <consortium name="Lawrence Berkeley National Laboratory"/>
            <person name="Mondo S.J."/>
            <person name="Hensen N."/>
            <person name="Bonometti L."/>
            <person name="Westerberg I."/>
            <person name="Brannstrom I.O."/>
            <person name="Guillou S."/>
            <person name="Cros-Aarteil S."/>
            <person name="Calhoun S."/>
            <person name="Haridas S."/>
            <person name="Kuo A."/>
            <person name="Pangilinan J."/>
            <person name="Riley R."/>
            <person name="Labutti K."/>
            <person name="Andreopoulos B."/>
            <person name="Lipzen A."/>
            <person name="Chen C."/>
            <person name="Yanf M."/>
            <person name="Daum C."/>
            <person name="Ng V."/>
            <person name="Clum A."/>
            <person name="Steindorff A."/>
            <person name="Ohm R."/>
            <person name="Martin F."/>
            <person name="Silar P."/>
            <person name="Natvig D."/>
            <person name="Lalanne C."/>
            <person name="Gautier V."/>
            <person name="Ament-Velasquez S.L."/>
            <person name="Kruys A."/>
            <person name="Hutchinson M.I."/>
            <person name="Powell A.J."/>
            <person name="Barry K."/>
            <person name="Miller A.N."/>
            <person name="Grigoriev I.V."/>
            <person name="Debuchy R."/>
            <person name="Gladieux P."/>
            <person name="Thoren M.H."/>
            <person name="Johannesson H."/>
        </authorList>
    </citation>
    <scope>NUCLEOTIDE SEQUENCE</scope>
    <source>
        <strain evidence="2">CBS 333.67</strain>
    </source>
</reference>
<evidence type="ECO:0000256" key="1">
    <source>
        <dbReference type="SAM" id="MobiDB-lite"/>
    </source>
</evidence>
<dbReference type="GeneID" id="87890189"/>